<dbReference type="AlphaFoldDB" id="A0A2N9EJU8"/>
<feature type="compositionally biased region" description="Gly residues" evidence="1">
    <location>
        <begin position="204"/>
        <end position="226"/>
    </location>
</feature>
<proteinExistence type="predicted"/>
<name>A0A2N9EJU8_FAGSY</name>
<sequence length="265" mass="28672">MRRLGSGLARFQPNNGVRYTLPKGFCLIRLVNNISESINAMILPTKDKPMMPMLEWIRVRLMTRLHTKRIVMEKHGGSVCPNVQDKLEKLKIESRSFSAMPSGYGTSQVSHANMGLQLFIRTVSILRTTIHDYYLKEAYLNVYSEIIHPMPGQDEWIKTGHLPPQPPHVLRPPGRPKKLRRRDPDEPRNPHKPVSVRDSTSRGAGSGVGIGKGATSGVGSGVGRGATYGTNRGSNSGTGRGSTSGAGMGSTSGQASGASRSSISG</sequence>
<dbReference type="PANTHER" id="PTHR31973">
    <property type="entry name" value="POLYPROTEIN, PUTATIVE-RELATED"/>
    <property type="match status" value="1"/>
</dbReference>
<organism evidence="2">
    <name type="scientific">Fagus sylvatica</name>
    <name type="common">Beechnut</name>
    <dbReference type="NCBI Taxonomy" id="28930"/>
    <lineage>
        <taxon>Eukaryota</taxon>
        <taxon>Viridiplantae</taxon>
        <taxon>Streptophyta</taxon>
        <taxon>Embryophyta</taxon>
        <taxon>Tracheophyta</taxon>
        <taxon>Spermatophyta</taxon>
        <taxon>Magnoliopsida</taxon>
        <taxon>eudicotyledons</taxon>
        <taxon>Gunneridae</taxon>
        <taxon>Pentapetalae</taxon>
        <taxon>rosids</taxon>
        <taxon>fabids</taxon>
        <taxon>Fagales</taxon>
        <taxon>Fagaceae</taxon>
        <taxon>Fagus</taxon>
    </lineage>
</organism>
<protein>
    <submittedName>
        <fullName evidence="2">Uncharacterized protein</fullName>
    </submittedName>
</protein>
<evidence type="ECO:0000256" key="1">
    <source>
        <dbReference type="SAM" id="MobiDB-lite"/>
    </source>
</evidence>
<feature type="compositionally biased region" description="Low complexity" evidence="1">
    <location>
        <begin position="251"/>
        <end position="265"/>
    </location>
</feature>
<dbReference type="PANTHER" id="PTHR31973:SF199">
    <property type="entry name" value="SWIM-TYPE DOMAIN-CONTAINING PROTEIN"/>
    <property type="match status" value="1"/>
</dbReference>
<reference evidence="2" key="1">
    <citation type="submission" date="2018-02" db="EMBL/GenBank/DDBJ databases">
        <authorList>
            <person name="Cohen D.B."/>
            <person name="Kent A.D."/>
        </authorList>
    </citation>
    <scope>NUCLEOTIDE SEQUENCE</scope>
</reference>
<feature type="region of interest" description="Disordered" evidence="1">
    <location>
        <begin position="157"/>
        <end position="265"/>
    </location>
</feature>
<gene>
    <name evidence="2" type="ORF">FSB_LOCUS2954</name>
</gene>
<dbReference type="EMBL" id="OIVN01000143">
    <property type="protein sequence ID" value="SPC75072.1"/>
    <property type="molecule type" value="Genomic_DNA"/>
</dbReference>
<evidence type="ECO:0000313" key="2">
    <source>
        <dbReference type="EMBL" id="SPC75072.1"/>
    </source>
</evidence>
<accession>A0A2N9EJU8</accession>
<feature type="compositionally biased region" description="Gly residues" evidence="1">
    <location>
        <begin position="236"/>
        <end position="250"/>
    </location>
</feature>